<dbReference type="PATRIC" id="fig|584657.3.peg.2832"/>
<evidence type="ECO:0000256" key="4">
    <source>
        <dbReference type="ARBA" id="ARBA00022692"/>
    </source>
</evidence>
<dbReference type="OrthoDB" id="9807115at2"/>
<feature type="transmembrane region" description="Helical" evidence="9">
    <location>
        <begin position="149"/>
        <end position="175"/>
    </location>
</feature>
<feature type="transmembrane region" description="Helical" evidence="9">
    <location>
        <begin position="264"/>
        <end position="285"/>
    </location>
</feature>
<gene>
    <name evidence="10" type="ORF">N864_05765</name>
</gene>
<evidence type="ECO:0000256" key="5">
    <source>
        <dbReference type="ARBA" id="ARBA00022970"/>
    </source>
</evidence>
<keyword evidence="2" id="KW-0813">Transport</keyword>
<dbReference type="PANTHER" id="PTHR11795:SF442">
    <property type="entry name" value="ABC TRANSPORTER ATP-BINDING PROTEIN"/>
    <property type="match status" value="1"/>
</dbReference>
<accession>W9GGC4</accession>
<dbReference type="AlphaFoldDB" id="W9GGC4"/>
<sequence>MTDLLLLVVTGLGLGALYFLAASGLSLIYGLMGVLNFAHGAFMMAGSYAGWWTMTSLLPSSMAVAARLAVAVAVAIVVGALVGFLVEVVLIRPLYRHHIQQVLVTVGLSLASVAAAQGIWGADPKPLPKPEWMSQTTELFGARVPNDRFVFILVAVALFLGLLALLHLTQLGLVIRAGVENRTMVEALGINVRRTFTIVFSIGGAAAGLAGLLYSQYSGTVSPAQGGSLLIYAFIVVVIGGMGSLPGTAVAAVAVGLVQQLANYYAASGVGDLSVVLLLALVLLLRPSAMKGALA</sequence>
<organism evidence="10 11">
    <name type="scientific">Intrasporangium chromatireducens Q5-1</name>
    <dbReference type="NCBI Taxonomy" id="584657"/>
    <lineage>
        <taxon>Bacteria</taxon>
        <taxon>Bacillati</taxon>
        <taxon>Actinomycetota</taxon>
        <taxon>Actinomycetes</taxon>
        <taxon>Micrococcales</taxon>
        <taxon>Intrasporangiaceae</taxon>
        <taxon>Intrasporangium</taxon>
    </lineage>
</organism>
<evidence type="ECO:0000256" key="7">
    <source>
        <dbReference type="ARBA" id="ARBA00023136"/>
    </source>
</evidence>
<evidence type="ECO:0000256" key="6">
    <source>
        <dbReference type="ARBA" id="ARBA00022989"/>
    </source>
</evidence>
<dbReference type="EMBL" id="AWQS01000127">
    <property type="protein sequence ID" value="EWT05286.1"/>
    <property type="molecule type" value="Genomic_DNA"/>
</dbReference>
<proteinExistence type="inferred from homology"/>
<evidence type="ECO:0000256" key="9">
    <source>
        <dbReference type="SAM" id="Phobius"/>
    </source>
</evidence>
<dbReference type="GO" id="GO:0022857">
    <property type="term" value="F:transmembrane transporter activity"/>
    <property type="evidence" value="ECO:0007669"/>
    <property type="project" value="InterPro"/>
</dbReference>
<dbReference type="GO" id="GO:0006865">
    <property type="term" value="P:amino acid transport"/>
    <property type="evidence" value="ECO:0007669"/>
    <property type="project" value="UniProtKB-KW"/>
</dbReference>
<dbReference type="GO" id="GO:0005886">
    <property type="term" value="C:plasma membrane"/>
    <property type="evidence" value="ECO:0007669"/>
    <property type="project" value="UniProtKB-SubCell"/>
</dbReference>
<evidence type="ECO:0000256" key="8">
    <source>
        <dbReference type="ARBA" id="ARBA00037998"/>
    </source>
</evidence>
<evidence type="ECO:0000313" key="11">
    <source>
        <dbReference type="Proteomes" id="UP000019494"/>
    </source>
</evidence>
<dbReference type="PANTHER" id="PTHR11795">
    <property type="entry name" value="BRANCHED-CHAIN AMINO ACID TRANSPORT SYSTEM PERMEASE PROTEIN LIVH"/>
    <property type="match status" value="1"/>
</dbReference>
<dbReference type="Proteomes" id="UP000019494">
    <property type="component" value="Unassembled WGS sequence"/>
</dbReference>
<comment type="similarity">
    <text evidence="8">Belongs to the binding-protein-dependent transport system permease family. LivHM subfamily.</text>
</comment>
<feature type="transmembrane region" description="Helical" evidence="9">
    <location>
        <begin position="6"/>
        <end position="27"/>
    </location>
</feature>
<evidence type="ECO:0000256" key="2">
    <source>
        <dbReference type="ARBA" id="ARBA00022448"/>
    </source>
</evidence>
<protein>
    <submittedName>
        <fullName evidence="10">ABC transporter permease</fullName>
    </submittedName>
</protein>
<name>W9GGC4_9MICO</name>
<keyword evidence="11" id="KW-1185">Reference proteome</keyword>
<evidence type="ECO:0000256" key="3">
    <source>
        <dbReference type="ARBA" id="ARBA00022475"/>
    </source>
</evidence>
<comment type="caution">
    <text evidence="10">The sequence shown here is derived from an EMBL/GenBank/DDBJ whole genome shotgun (WGS) entry which is preliminary data.</text>
</comment>
<keyword evidence="4 9" id="KW-0812">Transmembrane</keyword>
<dbReference type="InterPro" id="IPR001851">
    <property type="entry name" value="ABC_transp_permease"/>
</dbReference>
<keyword evidence="5" id="KW-0029">Amino-acid transport</keyword>
<evidence type="ECO:0000313" key="10">
    <source>
        <dbReference type="EMBL" id="EWT05286.1"/>
    </source>
</evidence>
<feature type="transmembrane region" description="Helical" evidence="9">
    <location>
        <begin position="229"/>
        <end position="257"/>
    </location>
</feature>
<feature type="transmembrane region" description="Helical" evidence="9">
    <location>
        <begin position="196"/>
        <end position="217"/>
    </location>
</feature>
<reference evidence="11" key="1">
    <citation type="submission" date="2013-08" db="EMBL/GenBank/DDBJ databases">
        <title>Intrasporangium oryzae NRRL B-24470.</title>
        <authorList>
            <person name="Liu H."/>
            <person name="Wang G."/>
        </authorList>
    </citation>
    <scope>NUCLEOTIDE SEQUENCE [LARGE SCALE GENOMIC DNA]</scope>
    <source>
        <strain evidence="11">Q5-1</strain>
    </source>
</reference>
<keyword evidence="6 9" id="KW-1133">Transmembrane helix</keyword>
<dbReference type="Pfam" id="PF02653">
    <property type="entry name" value="BPD_transp_2"/>
    <property type="match status" value="1"/>
</dbReference>
<keyword evidence="3" id="KW-1003">Cell membrane</keyword>
<comment type="subcellular location">
    <subcellularLocation>
        <location evidence="1">Cell membrane</location>
        <topology evidence="1">Multi-pass membrane protein</topology>
    </subcellularLocation>
</comment>
<evidence type="ECO:0000256" key="1">
    <source>
        <dbReference type="ARBA" id="ARBA00004651"/>
    </source>
</evidence>
<keyword evidence="7 9" id="KW-0472">Membrane</keyword>
<feature type="transmembrane region" description="Helical" evidence="9">
    <location>
        <begin position="64"/>
        <end position="90"/>
    </location>
</feature>
<dbReference type="RefSeq" id="WP_034718000.1">
    <property type="nucleotide sequence ID" value="NZ_AWQS01000127.1"/>
</dbReference>
<dbReference type="CDD" id="cd06582">
    <property type="entry name" value="TM_PBP1_LivH_like"/>
    <property type="match status" value="1"/>
</dbReference>
<feature type="transmembrane region" description="Helical" evidence="9">
    <location>
        <begin position="34"/>
        <end position="52"/>
    </location>
</feature>
<feature type="transmembrane region" description="Helical" evidence="9">
    <location>
        <begin position="102"/>
        <end position="122"/>
    </location>
</feature>
<dbReference type="InterPro" id="IPR052157">
    <property type="entry name" value="BCAA_transport_permease"/>
</dbReference>